<evidence type="ECO:0000313" key="2">
    <source>
        <dbReference type="Proteomes" id="UP000030060"/>
    </source>
</evidence>
<dbReference type="EMBL" id="ASGY01000251">
    <property type="protein sequence ID" value="KGE63965.1"/>
    <property type="molecule type" value="Genomic_DNA"/>
</dbReference>
<gene>
    <name evidence="1" type="ORF">K814_0131630</name>
</gene>
<sequence>MLTLTDHLLDTGRSSSYEKAQLLAHLLLSSQAPELLVKGIPDAVKFGTHSWVSFATAVSRIEASAPGATAAMTYAQVMLAADIAPISLEQRQVEYQAQQQALKDWAVVTGMEFPVSDEAMLAVRKAFDQHISELSAASAAHSRVMPDVRQNGLQELAKAFPDMAPR</sequence>
<proteinExistence type="predicted"/>
<name>A0A0A1YRM0_PSEFL</name>
<protein>
    <submittedName>
        <fullName evidence="1">Uncharacterized protein</fullName>
    </submittedName>
</protein>
<reference evidence="1 2" key="1">
    <citation type="journal article" date="2013" name="Genome Announc.">
        <title>Draft Genome Sequence of Pseudomonas fluorescens LMG 5329, a White Line-Inducing Principle-Producing Bioindicator for the Mushroom Pathogen Pseudomonas tolaasii.</title>
        <authorList>
            <person name="Ghequire M.G."/>
            <person name="Rokni-Zadeh H."/>
            <person name="Zarrineh P."/>
            <person name="De Mot R."/>
        </authorList>
    </citation>
    <scope>NUCLEOTIDE SEQUENCE [LARGE SCALE GENOMIC DNA]</scope>
    <source>
        <strain evidence="1 2">LMG 5329</strain>
    </source>
</reference>
<dbReference type="OrthoDB" id="7025979at2"/>
<dbReference type="AlphaFoldDB" id="A0A0A1YRM0"/>
<accession>A0A0A1YRM0</accession>
<dbReference type="RefSeq" id="WP_050572511.1">
    <property type="nucleotide sequence ID" value="NZ_ASGY01000251.1"/>
</dbReference>
<comment type="caution">
    <text evidence="1">The sequence shown here is derived from an EMBL/GenBank/DDBJ whole genome shotgun (WGS) entry which is preliminary data.</text>
</comment>
<dbReference type="Proteomes" id="UP000030060">
    <property type="component" value="Unassembled WGS sequence"/>
</dbReference>
<evidence type="ECO:0000313" key="1">
    <source>
        <dbReference type="EMBL" id="KGE63965.1"/>
    </source>
</evidence>
<organism evidence="1 2">
    <name type="scientific">Pseudomonas fluorescens LMG 5329</name>
    <dbReference type="NCBI Taxonomy" id="1324332"/>
    <lineage>
        <taxon>Bacteria</taxon>
        <taxon>Pseudomonadati</taxon>
        <taxon>Pseudomonadota</taxon>
        <taxon>Gammaproteobacteria</taxon>
        <taxon>Pseudomonadales</taxon>
        <taxon>Pseudomonadaceae</taxon>
        <taxon>Pseudomonas</taxon>
    </lineage>
</organism>